<dbReference type="EC" id="2.4.2.19" evidence="5"/>
<protein>
    <recommendedName>
        <fullName evidence="11">Probable nicotinate-nucleotide pyrophosphorylase [carboxylating]</fullName>
        <ecNumber evidence="5">2.4.2.19</ecNumber>
    </recommendedName>
    <alternativeName>
        <fullName evidence="9">Quinolinate phosphoribosyltransferase [decarboxylating]</fullName>
    </alternativeName>
</protein>
<feature type="binding site" evidence="13">
    <location>
        <position position="186"/>
    </location>
    <ligand>
        <name>substrate</name>
    </ligand>
</feature>
<dbReference type="Pfam" id="PF01729">
    <property type="entry name" value="QRPTase_C"/>
    <property type="match status" value="1"/>
</dbReference>
<dbReference type="InterPro" id="IPR027277">
    <property type="entry name" value="NadC/ModD"/>
</dbReference>
<comment type="subunit">
    <text evidence="4">Hexamer formed by 3 homodimers.</text>
</comment>
<dbReference type="InterPro" id="IPR037128">
    <property type="entry name" value="Quinolinate_PRibosylTase_N_sf"/>
</dbReference>
<accession>A0A432ZKG6</accession>
<feature type="binding site" evidence="13">
    <location>
        <position position="176"/>
    </location>
    <ligand>
        <name>substrate</name>
    </ligand>
</feature>
<comment type="function">
    <text evidence="1">Involved in the catabolism of quinolinic acid (QA).</text>
</comment>
<keyword evidence="8 12" id="KW-0808">Transferase</keyword>
<dbReference type="InterPro" id="IPR013785">
    <property type="entry name" value="Aldolase_TIM"/>
</dbReference>
<dbReference type="GO" id="GO:0004514">
    <property type="term" value="F:nicotinate-nucleotide diphosphorylase (carboxylating) activity"/>
    <property type="evidence" value="ECO:0007669"/>
    <property type="project" value="UniProtKB-EC"/>
</dbReference>
<dbReference type="SUPFAM" id="SSF54675">
    <property type="entry name" value="Nicotinate/Quinolinate PRTase N-terminal domain-like"/>
    <property type="match status" value="1"/>
</dbReference>
<dbReference type="GO" id="GO:0034213">
    <property type="term" value="P:quinolinate catabolic process"/>
    <property type="evidence" value="ECO:0007669"/>
    <property type="project" value="TreeGrafter"/>
</dbReference>
<evidence type="ECO:0000259" key="14">
    <source>
        <dbReference type="Pfam" id="PF01729"/>
    </source>
</evidence>
<keyword evidence="7 12" id="KW-0328">Glycosyltransferase</keyword>
<dbReference type="FunFam" id="3.20.20.70:FF:000030">
    <property type="entry name" value="Nicotinate-nucleotide pyrophosphorylase, carboxylating"/>
    <property type="match status" value="1"/>
</dbReference>
<evidence type="ECO:0000313" key="16">
    <source>
        <dbReference type="EMBL" id="RUO78515.1"/>
    </source>
</evidence>
<dbReference type="OrthoDB" id="9782546at2"/>
<evidence type="ECO:0000256" key="7">
    <source>
        <dbReference type="ARBA" id="ARBA00022676"/>
    </source>
</evidence>
<dbReference type="AlphaFoldDB" id="A0A432ZKG6"/>
<dbReference type="GO" id="GO:0009435">
    <property type="term" value="P:NAD+ biosynthetic process"/>
    <property type="evidence" value="ECO:0007669"/>
    <property type="project" value="UniProtKB-UniPathway"/>
</dbReference>
<keyword evidence="6" id="KW-0662">Pyridine nucleotide biosynthesis</keyword>
<evidence type="ECO:0000256" key="12">
    <source>
        <dbReference type="PIRNR" id="PIRNR006250"/>
    </source>
</evidence>
<dbReference type="GO" id="GO:0005737">
    <property type="term" value="C:cytoplasm"/>
    <property type="evidence" value="ECO:0007669"/>
    <property type="project" value="TreeGrafter"/>
</dbReference>
<evidence type="ECO:0000256" key="10">
    <source>
        <dbReference type="ARBA" id="ARBA00047445"/>
    </source>
</evidence>
<evidence type="ECO:0000256" key="2">
    <source>
        <dbReference type="ARBA" id="ARBA00004893"/>
    </source>
</evidence>
<comment type="catalytic activity">
    <reaction evidence="10">
        <text>nicotinate beta-D-ribonucleotide + CO2 + diphosphate = quinolinate + 5-phospho-alpha-D-ribose 1-diphosphate + 2 H(+)</text>
        <dbReference type="Rhea" id="RHEA:12733"/>
        <dbReference type="ChEBI" id="CHEBI:15378"/>
        <dbReference type="ChEBI" id="CHEBI:16526"/>
        <dbReference type="ChEBI" id="CHEBI:29959"/>
        <dbReference type="ChEBI" id="CHEBI:33019"/>
        <dbReference type="ChEBI" id="CHEBI:57502"/>
        <dbReference type="ChEBI" id="CHEBI:58017"/>
        <dbReference type="EC" id="2.4.2.19"/>
    </reaction>
</comment>
<feature type="binding site" evidence="13">
    <location>
        <position position="236"/>
    </location>
    <ligand>
        <name>substrate</name>
    </ligand>
</feature>
<evidence type="ECO:0000313" key="17">
    <source>
        <dbReference type="Proteomes" id="UP000288279"/>
    </source>
</evidence>
<dbReference type="InterPro" id="IPR004393">
    <property type="entry name" value="NadC"/>
</dbReference>
<dbReference type="Gene3D" id="3.20.20.70">
    <property type="entry name" value="Aldolase class I"/>
    <property type="match status" value="1"/>
</dbReference>
<dbReference type="PANTHER" id="PTHR32179">
    <property type="entry name" value="NICOTINATE-NUCLEOTIDE PYROPHOSPHORYLASE [CARBOXYLATING]"/>
    <property type="match status" value="1"/>
</dbReference>
<evidence type="ECO:0000256" key="1">
    <source>
        <dbReference type="ARBA" id="ARBA00003237"/>
    </source>
</evidence>
<dbReference type="EMBL" id="PIQG01000002">
    <property type="protein sequence ID" value="RUO78515.1"/>
    <property type="molecule type" value="Genomic_DNA"/>
</dbReference>
<dbReference type="PIRSF" id="PIRSF006250">
    <property type="entry name" value="NadC_ModD"/>
    <property type="match status" value="1"/>
</dbReference>
<feature type="binding site" evidence="13">
    <location>
        <begin position="259"/>
        <end position="261"/>
    </location>
    <ligand>
        <name>substrate</name>
    </ligand>
</feature>
<proteinExistence type="inferred from homology"/>
<dbReference type="UniPathway" id="UPA00253">
    <property type="reaction ID" value="UER00331"/>
</dbReference>
<dbReference type="Pfam" id="PF02749">
    <property type="entry name" value="QRPTase_N"/>
    <property type="match status" value="1"/>
</dbReference>
<evidence type="ECO:0000256" key="5">
    <source>
        <dbReference type="ARBA" id="ARBA00011944"/>
    </source>
</evidence>
<comment type="similarity">
    <text evidence="3 12">Belongs to the NadC/ModD family.</text>
</comment>
<feature type="domain" description="Quinolinate phosphoribosyl transferase N-terminal" evidence="15">
    <location>
        <begin position="45"/>
        <end position="129"/>
    </location>
</feature>
<dbReference type="CDD" id="cd01572">
    <property type="entry name" value="QPRTase"/>
    <property type="match status" value="1"/>
</dbReference>
<name>A0A432ZKG6_9GAMM</name>
<evidence type="ECO:0000259" key="15">
    <source>
        <dbReference type="Pfam" id="PF02749"/>
    </source>
</evidence>
<dbReference type="InterPro" id="IPR022412">
    <property type="entry name" value="Quinolinate_PRibosylTrfase_N"/>
</dbReference>
<reference evidence="16 17" key="1">
    <citation type="journal article" date="2011" name="Front. Microbiol.">
        <title>Genomic signatures of strain selection and enhancement in Bacillus atrophaeus var. globigii, a historical biowarfare simulant.</title>
        <authorList>
            <person name="Gibbons H.S."/>
            <person name="Broomall S.M."/>
            <person name="McNew L.A."/>
            <person name="Daligault H."/>
            <person name="Chapman C."/>
            <person name="Bruce D."/>
            <person name="Karavis M."/>
            <person name="Krepps M."/>
            <person name="McGregor P.A."/>
            <person name="Hong C."/>
            <person name="Park K.H."/>
            <person name="Akmal A."/>
            <person name="Feldman A."/>
            <person name="Lin J.S."/>
            <person name="Chang W.E."/>
            <person name="Higgs B.W."/>
            <person name="Demirev P."/>
            <person name="Lindquist J."/>
            <person name="Liem A."/>
            <person name="Fochler E."/>
            <person name="Read T.D."/>
            <person name="Tapia R."/>
            <person name="Johnson S."/>
            <person name="Bishop-Lilly K.A."/>
            <person name="Detter C."/>
            <person name="Han C."/>
            <person name="Sozhamannan S."/>
            <person name="Rosenzweig C.N."/>
            <person name="Skowronski E.W."/>
        </authorList>
    </citation>
    <scope>NUCLEOTIDE SEQUENCE [LARGE SCALE GENOMIC DNA]</scope>
    <source>
        <strain evidence="16 17">PIT1</strain>
    </source>
</reference>
<feature type="domain" description="Quinolinate phosphoribosyl transferase C-terminal" evidence="14">
    <location>
        <begin position="131"/>
        <end position="295"/>
    </location>
</feature>
<dbReference type="InterPro" id="IPR036068">
    <property type="entry name" value="Nicotinate_pribotase-like_C"/>
</dbReference>
<dbReference type="SUPFAM" id="SSF51690">
    <property type="entry name" value="Nicotinate/Quinolinate PRTase C-terminal domain-like"/>
    <property type="match status" value="1"/>
</dbReference>
<feature type="binding site" evidence="13">
    <location>
        <position position="119"/>
    </location>
    <ligand>
        <name>substrate</name>
    </ligand>
</feature>
<organism evidence="16 17">
    <name type="scientific">Pseudidiomarina taiwanensis</name>
    <dbReference type="NCBI Taxonomy" id="337250"/>
    <lineage>
        <taxon>Bacteria</taxon>
        <taxon>Pseudomonadati</taxon>
        <taxon>Pseudomonadota</taxon>
        <taxon>Gammaproteobacteria</taxon>
        <taxon>Alteromonadales</taxon>
        <taxon>Idiomarinaceae</taxon>
        <taxon>Pseudidiomarina</taxon>
    </lineage>
</organism>
<evidence type="ECO:0000256" key="3">
    <source>
        <dbReference type="ARBA" id="ARBA00009400"/>
    </source>
</evidence>
<evidence type="ECO:0000256" key="4">
    <source>
        <dbReference type="ARBA" id="ARBA00011218"/>
    </source>
</evidence>
<evidence type="ECO:0000256" key="9">
    <source>
        <dbReference type="ARBA" id="ARBA00033102"/>
    </source>
</evidence>
<feature type="binding site" evidence="13">
    <location>
        <begin position="152"/>
        <end position="154"/>
    </location>
    <ligand>
        <name>substrate</name>
    </ligand>
</feature>
<dbReference type="PANTHER" id="PTHR32179:SF3">
    <property type="entry name" value="NICOTINATE-NUCLEOTIDE PYROPHOSPHORYLASE [CARBOXYLATING]"/>
    <property type="match status" value="1"/>
</dbReference>
<dbReference type="NCBIfam" id="TIGR00078">
    <property type="entry name" value="nadC"/>
    <property type="match status" value="1"/>
</dbReference>
<evidence type="ECO:0000256" key="6">
    <source>
        <dbReference type="ARBA" id="ARBA00022642"/>
    </source>
</evidence>
<feature type="binding site" evidence="13">
    <location>
        <position position="215"/>
    </location>
    <ligand>
        <name>substrate</name>
    </ligand>
</feature>
<comment type="caution">
    <text evidence="16">The sequence shown here is derived from an EMBL/GenBank/DDBJ whole genome shotgun (WGS) entry which is preliminary data.</text>
</comment>
<dbReference type="Proteomes" id="UP000288279">
    <property type="component" value="Unassembled WGS sequence"/>
</dbReference>
<dbReference type="FunFam" id="3.90.1170.20:FF:000001">
    <property type="entry name" value="Nicotinate-nucleotide diphosphorylase (Carboxylating)"/>
    <property type="match status" value="1"/>
</dbReference>
<evidence type="ECO:0000256" key="11">
    <source>
        <dbReference type="ARBA" id="ARBA00069173"/>
    </source>
</evidence>
<feature type="binding site" evidence="13">
    <location>
        <begin position="280"/>
        <end position="282"/>
    </location>
    <ligand>
        <name>substrate</name>
    </ligand>
</feature>
<keyword evidence="17" id="KW-1185">Reference proteome</keyword>
<evidence type="ECO:0000256" key="13">
    <source>
        <dbReference type="PIRSR" id="PIRSR006250-1"/>
    </source>
</evidence>
<gene>
    <name evidence="16" type="ORF">CWI83_05680</name>
</gene>
<sequence length="299" mass="32546">MTQSNTHLLNGFSTRVDLDALAADRVDMVARALAEDLDGIDLSHDITAQLIGAETQAEAILISRDDAVICGVDWVNEVFEQLRAKVELDWQVKDGERVQANQELLRIKGNARTILTAERTALNFLQTLSGVATTTAHYVSYLAGSNTKLLDTRKTIPGLRTAQKYAVVCGGGYNHRVGLYDAFLIKENHIMACGGIAAAIASARQLEPGKPVEVEVENLSEYREAIHAKADIIMLDNFSIEDLKTAVLERTTDVALEVSGNITAIRLKELAPIGVDFISSGALTKNLQAIDLSLRFKSL</sequence>
<dbReference type="InterPro" id="IPR002638">
    <property type="entry name" value="Quinolinate_PRibosylTrfase_C"/>
</dbReference>
<comment type="pathway">
    <text evidence="2">Cofactor biosynthesis; NAD(+) biosynthesis; nicotinate D-ribonucleotide from quinolinate: step 1/1.</text>
</comment>
<evidence type="ECO:0000256" key="8">
    <source>
        <dbReference type="ARBA" id="ARBA00022679"/>
    </source>
</evidence>
<dbReference type="Gene3D" id="3.90.1170.20">
    <property type="entry name" value="Quinolinate phosphoribosyl transferase, N-terminal domain"/>
    <property type="match status" value="1"/>
</dbReference>